<sequence length="83" mass="8897">MKAKPPSKPKDPNAVALGRRGGTRRAEVLSAEQRSAIATQGGLLGGRARADTLSKARRSEIARKAAETRWSKNKKGMAPKTDE</sequence>
<evidence type="ECO:0000313" key="3">
    <source>
        <dbReference type="Proteomes" id="UP000292958"/>
    </source>
</evidence>
<keyword evidence="3" id="KW-1185">Reference proteome</keyword>
<reference evidence="2 3" key="1">
    <citation type="submission" date="2019-02" db="EMBL/GenBank/DDBJ databases">
        <title>Genomic Encyclopedia of Archaeal and Bacterial Type Strains, Phase II (KMG-II): from individual species to whole genera.</title>
        <authorList>
            <person name="Goeker M."/>
        </authorList>
    </citation>
    <scope>NUCLEOTIDE SEQUENCE [LARGE SCALE GENOMIC DNA]</scope>
    <source>
        <strain evidence="2 3">DSM 18101</strain>
    </source>
</reference>
<name>A0A4Q7YN73_9BACT</name>
<comment type="caution">
    <text evidence="2">The sequence shown here is derived from an EMBL/GenBank/DDBJ whole genome shotgun (WGS) entry which is preliminary data.</text>
</comment>
<dbReference type="AlphaFoldDB" id="A0A4Q7YN73"/>
<dbReference type="EMBL" id="SHKW01000001">
    <property type="protein sequence ID" value="RZU38830.1"/>
    <property type="molecule type" value="Genomic_DNA"/>
</dbReference>
<gene>
    <name evidence="2" type="ORF">BDD14_0115</name>
</gene>
<dbReference type="Proteomes" id="UP000292958">
    <property type="component" value="Unassembled WGS sequence"/>
</dbReference>
<proteinExistence type="predicted"/>
<feature type="region of interest" description="Disordered" evidence="1">
    <location>
        <begin position="48"/>
        <end position="83"/>
    </location>
</feature>
<accession>A0A4Q7YN73</accession>
<organism evidence="2 3">
    <name type="scientific">Edaphobacter modestus</name>
    <dbReference type="NCBI Taxonomy" id="388466"/>
    <lineage>
        <taxon>Bacteria</taxon>
        <taxon>Pseudomonadati</taxon>
        <taxon>Acidobacteriota</taxon>
        <taxon>Terriglobia</taxon>
        <taxon>Terriglobales</taxon>
        <taxon>Acidobacteriaceae</taxon>
        <taxon>Edaphobacter</taxon>
    </lineage>
</organism>
<protein>
    <submittedName>
        <fullName evidence="2">Uncharacterized protein</fullName>
    </submittedName>
</protein>
<evidence type="ECO:0000313" key="2">
    <source>
        <dbReference type="EMBL" id="RZU38830.1"/>
    </source>
</evidence>
<feature type="region of interest" description="Disordered" evidence="1">
    <location>
        <begin position="1"/>
        <end position="33"/>
    </location>
</feature>
<evidence type="ECO:0000256" key="1">
    <source>
        <dbReference type="SAM" id="MobiDB-lite"/>
    </source>
</evidence>
<feature type="compositionally biased region" description="Basic and acidic residues" evidence="1">
    <location>
        <begin position="48"/>
        <end position="70"/>
    </location>
</feature>